<dbReference type="Proteomes" id="UP001152562">
    <property type="component" value="Unassembled WGS sequence"/>
</dbReference>
<dbReference type="InterPro" id="IPR008705">
    <property type="entry name" value="Nanos/Xcar2"/>
</dbReference>
<dbReference type="Gene3D" id="4.10.60.30">
    <property type="entry name" value="Nanos, RNA-binding domain"/>
    <property type="match status" value="1"/>
</dbReference>
<feature type="region of interest" description="Disordered" evidence="9">
    <location>
        <begin position="96"/>
        <end position="116"/>
    </location>
</feature>
<evidence type="ECO:0000256" key="9">
    <source>
        <dbReference type="SAM" id="MobiDB-lite"/>
    </source>
</evidence>
<feature type="region of interest" description="Disordered" evidence="9">
    <location>
        <begin position="492"/>
        <end position="519"/>
    </location>
</feature>
<organism evidence="11 12">
    <name type="scientific">Pieris brassicae</name>
    <name type="common">White butterfly</name>
    <name type="synonym">Large white butterfly</name>
    <dbReference type="NCBI Taxonomy" id="7116"/>
    <lineage>
        <taxon>Eukaryota</taxon>
        <taxon>Metazoa</taxon>
        <taxon>Ecdysozoa</taxon>
        <taxon>Arthropoda</taxon>
        <taxon>Hexapoda</taxon>
        <taxon>Insecta</taxon>
        <taxon>Pterygota</taxon>
        <taxon>Neoptera</taxon>
        <taxon>Endopterygota</taxon>
        <taxon>Lepidoptera</taxon>
        <taxon>Glossata</taxon>
        <taxon>Ditrysia</taxon>
        <taxon>Papilionoidea</taxon>
        <taxon>Pieridae</taxon>
        <taxon>Pierinae</taxon>
        <taxon>Pieris</taxon>
    </lineage>
</organism>
<evidence type="ECO:0000259" key="10">
    <source>
        <dbReference type="PROSITE" id="PS51522"/>
    </source>
</evidence>
<comment type="caution">
    <text evidence="11">The sequence shown here is derived from an EMBL/GenBank/DDBJ whole genome shotgun (WGS) entry which is preliminary data.</text>
</comment>
<dbReference type="InterPro" id="IPR038129">
    <property type="entry name" value="Nanos_sf"/>
</dbReference>
<evidence type="ECO:0000313" key="12">
    <source>
        <dbReference type="Proteomes" id="UP001152562"/>
    </source>
</evidence>
<sequence length="519" mass="57701">MLPSPREYEQLQRLLPRSESNVNEPSYFSIIPTSSSNMSSSSTDTSSGSYENYLSLSSETQEFRPYQLFNSSCDTSIQHSKDRSFFGFSNHSKVSRQISQTQFPRSDRPTPRRTIIPETNKKNHLDLYNDLFTTKAPEPTIRSIQALNRFTDLSSAPSSTPCTANPNKWELDMDIPNSQILVSSMNNDISSHAAKFLPNHLSNSNWIDFETLESSSGTCSETSFSKRNSIMSPSSFEFLPPVSPIRQFERINQAIGSSGTVSQGSAMSTGTEYMARASPIRNIAKYERQNVGAGSTLGSFRESSISPNFNKNYPGFMENIPLENKRKIERLNQGSSSGLYGENSFSPTMKSREMPQLSPIRNPINFEGLNWDARSSSGIFSETSISSITSISPGSIGYMPRVSPITNPINFEILNEDAISSSGIKTDKLCTFCKKNGERQKVYNTHTVKVKVGNRQIVTCPVLRSHVCTVCGGTGDNAHTVTYCPLLSDSNKRRPPSTTVTLKSTRMKSNGKKRYNYNN</sequence>
<feature type="compositionally biased region" description="Polar residues" evidence="9">
    <location>
        <begin position="334"/>
        <end position="349"/>
    </location>
</feature>
<feature type="compositionally biased region" description="Low complexity" evidence="9">
    <location>
        <begin position="33"/>
        <end position="49"/>
    </location>
</feature>
<keyword evidence="5" id="KW-0862">Zinc</keyword>
<evidence type="ECO:0000256" key="1">
    <source>
        <dbReference type="ARBA" id="ARBA00004496"/>
    </source>
</evidence>
<keyword evidence="6 8" id="KW-0810">Translation regulation</keyword>
<dbReference type="GO" id="GO:0005737">
    <property type="term" value="C:cytoplasm"/>
    <property type="evidence" value="ECO:0007669"/>
    <property type="project" value="UniProtKB-SubCell"/>
</dbReference>
<evidence type="ECO:0000256" key="6">
    <source>
        <dbReference type="ARBA" id="ARBA00022845"/>
    </source>
</evidence>
<evidence type="ECO:0000256" key="3">
    <source>
        <dbReference type="ARBA" id="ARBA00022723"/>
    </source>
</evidence>
<keyword evidence="3" id="KW-0479">Metal-binding</keyword>
<dbReference type="Pfam" id="PF05741">
    <property type="entry name" value="zf-nanos"/>
    <property type="match status" value="1"/>
</dbReference>
<evidence type="ECO:0000256" key="5">
    <source>
        <dbReference type="ARBA" id="ARBA00022833"/>
    </source>
</evidence>
<dbReference type="PANTHER" id="PTHR12887">
    <property type="entry name" value="NANOS PROTEIN"/>
    <property type="match status" value="1"/>
</dbReference>
<dbReference type="PROSITE" id="PS51522">
    <property type="entry name" value="ZF_NANOS"/>
    <property type="match status" value="1"/>
</dbReference>
<proteinExistence type="inferred from homology"/>
<dbReference type="GO" id="GO:0003723">
    <property type="term" value="F:RNA binding"/>
    <property type="evidence" value="ECO:0007669"/>
    <property type="project" value="UniProtKB-UniRule"/>
</dbReference>
<feature type="compositionally biased region" description="Basic residues" evidence="9">
    <location>
        <begin position="505"/>
        <end position="519"/>
    </location>
</feature>
<feature type="region of interest" description="Disordered" evidence="9">
    <location>
        <begin position="29"/>
        <end position="49"/>
    </location>
</feature>
<evidence type="ECO:0000313" key="11">
    <source>
        <dbReference type="EMBL" id="CAH4029198.1"/>
    </source>
</evidence>
<feature type="region of interest" description="Disordered" evidence="9">
    <location>
        <begin position="334"/>
        <end position="355"/>
    </location>
</feature>
<comment type="similarity">
    <text evidence="8">Belongs to the nanos family.</text>
</comment>
<comment type="subcellular location">
    <subcellularLocation>
        <location evidence="1">Cytoplasm</location>
    </subcellularLocation>
</comment>
<dbReference type="GO" id="GO:0006417">
    <property type="term" value="P:regulation of translation"/>
    <property type="evidence" value="ECO:0007669"/>
    <property type="project" value="UniProtKB-UniRule"/>
</dbReference>
<dbReference type="AlphaFoldDB" id="A0A9P0TI43"/>
<evidence type="ECO:0000256" key="7">
    <source>
        <dbReference type="ARBA" id="ARBA00022884"/>
    </source>
</evidence>
<keyword evidence="4 8" id="KW-0863">Zinc-finger</keyword>
<dbReference type="EMBL" id="CALOZG010000008">
    <property type="protein sequence ID" value="CAH4029198.1"/>
    <property type="molecule type" value="Genomic_DNA"/>
</dbReference>
<evidence type="ECO:0000256" key="8">
    <source>
        <dbReference type="PROSITE-ProRule" id="PRU00855"/>
    </source>
</evidence>
<dbReference type="InterPro" id="IPR024161">
    <property type="entry name" value="Znf_nanos-typ"/>
</dbReference>
<protein>
    <recommendedName>
        <fullName evidence="10">Nanos-type domain-containing protein</fullName>
    </recommendedName>
</protein>
<keyword evidence="7 8" id="KW-0694">RNA-binding</keyword>
<evidence type="ECO:0000256" key="4">
    <source>
        <dbReference type="ARBA" id="ARBA00022771"/>
    </source>
</evidence>
<keyword evidence="12" id="KW-1185">Reference proteome</keyword>
<dbReference type="GO" id="GO:0008270">
    <property type="term" value="F:zinc ion binding"/>
    <property type="evidence" value="ECO:0007669"/>
    <property type="project" value="UniProtKB-KW"/>
</dbReference>
<gene>
    <name evidence="11" type="ORF">PIBRA_LOCUS5974</name>
</gene>
<name>A0A9P0TI43_PIEBR</name>
<accession>A0A9P0TI43</accession>
<keyword evidence="2" id="KW-0963">Cytoplasm</keyword>
<evidence type="ECO:0000256" key="2">
    <source>
        <dbReference type="ARBA" id="ARBA00022490"/>
    </source>
</evidence>
<feature type="domain" description="Nanos-type" evidence="10">
    <location>
        <begin position="429"/>
        <end position="486"/>
    </location>
</feature>
<reference evidence="11" key="1">
    <citation type="submission" date="2022-05" db="EMBL/GenBank/DDBJ databases">
        <authorList>
            <person name="Okamura Y."/>
        </authorList>
    </citation>
    <scope>NUCLEOTIDE SEQUENCE</scope>
</reference>